<gene>
    <name evidence="1" type="ORF">APT65_00012</name>
</gene>
<organism evidence="1 2">
    <name type="scientific">Aeromonas phage APT65</name>
    <dbReference type="NCBI Taxonomy" id="2982914"/>
    <lineage>
        <taxon>Viruses</taxon>
        <taxon>Duplodnaviria</taxon>
        <taxon>Heunggongvirae</taxon>
        <taxon>Uroviricota</taxon>
        <taxon>Caudoviricetes</taxon>
        <taxon>Aquaneticvirus</taxon>
        <taxon>Aquaneticvirus ApT65</taxon>
    </lineage>
</organism>
<dbReference type="EMBL" id="OP491958">
    <property type="protein sequence ID" value="UZV39627.1"/>
    <property type="molecule type" value="Genomic_DNA"/>
</dbReference>
<reference evidence="1" key="1">
    <citation type="submission" date="2022-09" db="EMBL/GenBank/DDBJ databases">
        <authorList>
            <person name="Cebeci A."/>
            <person name="Ture M."/>
            <person name="Alemdag M."/>
            <person name="Altinok I."/>
        </authorList>
    </citation>
    <scope>NUCLEOTIDE SEQUENCE</scope>
</reference>
<proteinExistence type="predicted"/>
<sequence length="63" mass="7463">MGTAILFAFRKILSKLLMTLIGEKMLEWALFKIAEQIVASTETKHDDEWFNKIKEEYEKINKE</sequence>
<protein>
    <recommendedName>
        <fullName evidence="3">Phage protein</fullName>
    </recommendedName>
</protein>
<name>A0A9E8GEB3_9CAUD</name>
<keyword evidence="2" id="KW-1185">Reference proteome</keyword>
<evidence type="ECO:0000313" key="1">
    <source>
        <dbReference type="EMBL" id="UZV39627.1"/>
    </source>
</evidence>
<evidence type="ECO:0000313" key="2">
    <source>
        <dbReference type="Proteomes" id="UP001163735"/>
    </source>
</evidence>
<accession>A0A9E8GEB3</accession>
<dbReference type="Proteomes" id="UP001163735">
    <property type="component" value="Segment"/>
</dbReference>
<evidence type="ECO:0008006" key="3">
    <source>
        <dbReference type="Google" id="ProtNLM"/>
    </source>
</evidence>